<keyword evidence="2" id="KW-1185">Reference proteome</keyword>
<comment type="caution">
    <text evidence="1">The sequence shown here is derived from an EMBL/GenBank/DDBJ whole genome shotgun (WGS) entry which is preliminary data.</text>
</comment>
<protein>
    <submittedName>
        <fullName evidence="1">Uncharacterized protein</fullName>
    </submittedName>
</protein>
<evidence type="ECO:0000313" key="1">
    <source>
        <dbReference type="EMBL" id="KOB64951.1"/>
    </source>
</evidence>
<sequence length="331" mass="36585">MTKGMLMYYSTAMLWSRLLDIKAKRGNTNLTFQELEFCKAVMLHEYNIPQPIYLFLKGIGEVKDPTGKTVHLANHQLPVTVVQGSGGYHSVAIDANTHNLFEEIPSLGICGDIVMAEASEAAQPVPNFRVLPQHTRATRALCGYFGPIGARKEEVRILLQSIGVRDNGFDETIGGTRLNINLLQKVSDYFSGSSTFRNEKVELDALTGEGDGVQLIKSIPTDENVDTTARWTNLFIRPNSSNASPVTTFGASYLMGYQLQKDAIAGNNANWCCVEQIAAANPWNIPAAWIANRNARRVLPPGLGIERFVSISDSQRNRTNAIVRRMIISQR</sequence>
<accession>A0A0L7KPE7</accession>
<reference evidence="1 2" key="1">
    <citation type="journal article" date="2015" name="Genome Biol. Evol.">
        <title>The genome of winter moth (Operophtera brumata) provides a genomic perspective on sexual dimorphism and phenology.</title>
        <authorList>
            <person name="Derks M.F."/>
            <person name="Smit S."/>
            <person name="Salis L."/>
            <person name="Schijlen E."/>
            <person name="Bossers A."/>
            <person name="Mateman C."/>
            <person name="Pijl A.S."/>
            <person name="de Ridder D."/>
            <person name="Groenen M.A."/>
            <person name="Visser M.E."/>
            <person name="Megens H.J."/>
        </authorList>
    </citation>
    <scope>NUCLEOTIDE SEQUENCE [LARGE SCALE GENOMIC DNA]</scope>
    <source>
        <strain evidence="1">WM2013NL</strain>
        <tissue evidence="1">Head and thorax</tissue>
    </source>
</reference>
<evidence type="ECO:0000313" key="2">
    <source>
        <dbReference type="Proteomes" id="UP000037510"/>
    </source>
</evidence>
<dbReference type="EMBL" id="JTDY01007770">
    <property type="protein sequence ID" value="KOB64951.1"/>
    <property type="molecule type" value="Genomic_DNA"/>
</dbReference>
<name>A0A0L7KPE7_OPEBR</name>
<dbReference type="AlphaFoldDB" id="A0A0L7KPE7"/>
<gene>
    <name evidence="1" type="ORF">OBRU01_22018</name>
</gene>
<proteinExistence type="predicted"/>
<organism evidence="1 2">
    <name type="scientific">Operophtera brumata</name>
    <name type="common">Winter moth</name>
    <name type="synonym">Phalaena brumata</name>
    <dbReference type="NCBI Taxonomy" id="104452"/>
    <lineage>
        <taxon>Eukaryota</taxon>
        <taxon>Metazoa</taxon>
        <taxon>Ecdysozoa</taxon>
        <taxon>Arthropoda</taxon>
        <taxon>Hexapoda</taxon>
        <taxon>Insecta</taxon>
        <taxon>Pterygota</taxon>
        <taxon>Neoptera</taxon>
        <taxon>Endopterygota</taxon>
        <taxon>Lepidoptera</taxon>
        <taxon>Glossata</taxon>
        <taxon>Ditrysia</taxon>
        <taxon>Geometroidea</taxon>
        <taxon>Geometridae</taxon>
        <taxon>Larentiinae</taxon>
        <taxon>Operophtera</taxon>
    </lineage>
</organism>
<dbReference type="Proteomes" id="UP000037510">
    <property type="component" value="Unassembled WGS sequence"/>
</dbReference>